<feature type="compositionally biased region" description="Low complexity" evidence="1">
    <location>
        <begin position="55"/>
        <end position="72"/>
    </location>
</feature>
<proteinExistence type="predicted"/>
<dbReference type="GeneID" id="102802135"/>
<evidence type="ECO:0000256" key="1">
    <source>
        <dbReference type="SAM" id="MobiDB-lite"/>
    </source>
</evidence>
<feature type="compositionally biased region" description="Polar residues" evidence="1">
    <location>
        <begin position="92"/>
        <end position="153"/>
    </location>
</feature>
<feature type="compositionally biased region" description="Polar residues" evidence="1">
    <location>
        <begin position="16"/>
        <end position="29"/>
    </location>
</feature>
<name>A0ABM0MYF2_SACKO</name>
<sequence>MADQLVDGPPNKRQKLSSPATTPNDNSEFFGTLLQDLEGELPDELMVGGGSENMSNGTSSNATNSSGTVTVVDRQSETIQKNQQLSQLLSSPPRTSTNAQSASNNIASPKQQNQTQIQLSPNMGNRNVQSPMSNSLQSPPNTVGNSSVGGQTPNSTAISINNDTITSIANITSTIAMTNSLNTSSSSHLLQGSGAAGQTNKPVMNGPFSISPNTTMTWTTATNSAALTGNLVNAISQQNAASGLGNHPGLSVSQTQAALAKVSSMSSSGSTSFHNFSTESSHSTMTPLSTTFSPAGTTLTTSSLNAAGNLGSSLNMPTSVNMEKAS</sequence>
<dbReference type="Proteomes" id="UP000694865">
    <property type="component" value="Unplaced"/>
</dbReference>
<gene>
    <name evidence="3" type="primary">LOC102802135</name>
</gene>
<evidence type="ECO:0000313" key="3">
    <source>
        <dbReference type="RefSeq" id="XP_006825043.1"/>
    </source>
</evidence>
<dbReference type="RefSeq" id="XP_006825043.1">
    <property type="nucleotide sequence ID" value="XM_006824980.1"/>
</dbReference>
<protein>
    <submittedName>
        <fullName evidence="3">Uncharacterized serine-rich protein C215.13-like</fullName>
    </submittedName>
</protein>
<reference evidence="3" key="1">
    <citation type="submission" date="2025-08" db="UniProtKB">
        <authorList>
            <consortium name="RefSeq"/>
        </authorList>
    </citation>
    <scope>IDENTIFICATION</scope>
    <source>
        <tissue evidence="3">Testes</tissue>
    </source>
</reference>
<accession>A0ABM0MYF2</accession>
<keyword evidence="2" id="KW-1185">Reference proteome</keyword>
<feature type="region of interest" description="Disordered" evidence="1">
    <location>
        <begin position="1"/>
        <end position="153"/>
    </location>
</feature>
<evidence type="ECO:0000313" key="2">
    <source>
        <dbReference type="Proteomes" id="UP000694865"/>
    </source>
</evidence>
<organism evidence="2 3">
    <name type="scientific">Saccoglossus kowalevskii</name>
    <name type="common">Acorn worm</name>
    <dbReference type="NCBI Taxonomy" id="10224"/>
    <lineage>
        <taxon>Eukaryota</taxon>
        <taxon>Metazoa</taxon>
        <taxon>Hemichordata</taxon>
        <taxon>Enteropneusta</taxon>
        <taxon>Harrimaniidae</taxon>
        <taxon>Saccoglossus</taxon>
    </lineage>
</organism>